<dbReference type="OrthoDB" id="9814706at2"/>
<dbReference type="Gene3D" id="3.30.43.10">
    <property type="entry name" value="Uridine Diphospho-n-acetylenolpyruvylglucosamine Reductase, domain 2"/>
    <property type="match status" value="1"/>
</dbReference>
<protein>
    <submittedName>
        <fullName evidence="4">Xanthine dehydrogenase YagS FAD-binding subunit</fullName>
    </submittedName>
</protein>
<dbReference type="InterPro" id="IPR036683">
    <property type="entry name" value="CO_DH_flav_C_dom_sf"/>
</dbReference>
<dbReference type="SMART" id="SM01092">
    <property type="entry name" value="CO_deh_flav_C"/>
    <property type="match status" value="1"/>
</dbReference>
<dbReference type="InterPro" id="IPR002346">
    <property type="entry name" value="Mopterin_DH_FAD-bd"/>
</dbReference>
<dbReference type="Gene3D" id="3.30.390.50">
    <property type="entry name" value="CO dehydrogenase flavoprotein, C-terminal domain"/>
    <property type="match status" value="1"/>
</dbReference>
<dbReference type="InterPro" id="IPR036318">
    <property type="entry name" value="FAD-bd_PCMH-like_sf"/>
</dbReference>
<dbReference type="Pfam" id="PF03450">
    <property type="entry name" value="CO_deh_flav_C"/>
    <property type="match status" value="1"/>
</dbReference>
<dbReference type="Gene3D" id="3.30.465.10">
    <property type="match status" value="2"/>
</dbReference>
<feature type="domain" description="FAD-binding PCMH-type" evidence="3">
    <location>
        <begin position="1"/>
        <end position="221"/>
    </location>
</feature>
<gene>
    <name evidence="4" type="ORF">SAMN05444339_10997</name>
</gene>
<dbReference type="InterPro" id="IPR016167">
    <property type="entry name" value="FAD-bd_PCMH_sub1"/>
</dbReference>
<sequence>MKRFDFVQPASVAEALQVWHPGAVWLGGGTNLLDLMKGGVMLPDTVIDINRLADLRGITTLDDGSLRIGALVSNAELADDTGFAHDFPMVAEALLSGASGQLRNAATVAGNLMQRTRCAYFQDTTAACNRREPGTGCDARGGVDSHTAVLGFGDACITTHPSDFCVPLAALDAVVEVQGPDGAREVALRDFHLLPGETPERETALQPGEIIVALRLPADAKGFAAHARYLKVRDRTSYAFATTSAAAALRVEGGVIAEARLSLGAIAAKPWRVTEAEALLVGHAPDAAPFDQAAARALDGAVPSNDNGWKIALARRTAIRALELAAAGTPERMPALPASPFADQNGDHAHV</sequence>
<dbReference type="PROSITE" id="PS51387">
    <property type="entry name" value="FAD_PCMH"/>
    <property type="match status" value="1"/>
</dbReference>
<keyword evidence="1" id="KW-0285">Flavoprotein</keyword>
<dbReference type="InterPro" id="IPR051312">
    <property type="entry name" value="Diverse_Substr_Oxidored"/>
</dbReference>
<dbReference type="Pfam" id="PF00941">
    <property type="entry name" value="FAD_binding_5"/>
    <property type="match status" value="1"/>
</dbReference>
<dbReference type="PANTHER" id="PTHR42659">
    <property type="entry name" value="XANTHINE DEHYDROGENASE SUBUNIT C-RELATED"/>
    <property type="match status" value="1"/>
</dbReference>
<dbReference type="SUPFAM" id="SSF56176">
    <property type="entry name" value="FAD-binding/transporter-associated domain-like"/>
    <property type="match status" value="1"/>
</dbReference>
<evidence type="ECO:0000313" key="5">
    <source>
        <dbReference type="Proteomes" id="UP000183987"/>
    </source>
</evidence>
<dbReference type="InterPro" id="IPR005107">
    <property type="entry name" value="CO_DH_flav_C"/>
</dbReference>
<keyword evidence="2" id="KW-0274">FAD</keyword>
<dbReference type="PANTHER" id="PTHR42659:SF9">
    <property type="entry name" value="XANTHINE DEHYDROGENASE FAD-BINDING SUBUNIT XDHB-RELATED"/>
    <property type="match status" value="1"/>
</dbReference>
<name>A0A1M5DAH5_LOKAT</name>
<dbReference type="GO" id="GO:0016491">
    <property type="term" value="F:oxidoreductase activity"/>
    <property type="evidence" value="ECO:0007669"/>
    <property type="project" value="InterPro"/>
</dbReference>
<dbReference type="STRING" id="366533.SAMN05444339_10997"/>
<reference evidence="5" key="1">
    <citation type="submission" date="2016-11" db="EMBL/GenBank/DDBJ databases">
        <authorList>
            <person name="Varghese N."/>
            <person name="Submissions S."/>
        </authorList>
    </citation>
    <scope>NUCLEOTIDE SEQUENCE [LARGE SCALE GENOMIC DNA]</scope>
    <source>
        <strain evidence="5">DSM 29326</strain>
    </source>
</reference>
<dbReference type="EMBL" id="FQUE01000009">
    <property type="protein sequence ID" value="SHF63890.1"/>
    <property type="molecule type" value="Genomic_DNA"/>
</dbReference>
<dbReference type="SUPFAM" id="SSF55447">
    <property type="entry name" value="CO dehydrogenase flavoprotein C-terminal domain-like"/>
    <property type="match status" value="1"/>
</dbReference>
<evidence type="ECO:0000256" key="1">
    <source>
        <dbReference type="ARBA" id="ARBA00022630"/>
    </source>
</evidence>
<dbReference type="InterPro" id="IPR016166">
    <property type="entry name" value="FAD-bd_PCMH"/>
</dbReference>
<organism evidence="4 5">
    <name type="scientific">Loktanella atrilutea</name>
    <dbReference type="NCBI Taxonomy" id="366533"/>
    <lineage>
        <taxon>Bacteria</taxon>
        <taxon>Pseudomonadati</taxon>
        <taxon>Pseudomonadota</taxon>
        <taxon>Alphaproteobacteria</taxon>
        <taxon>Rhodobacterales</taxon>
        <taxon>Roseobacteraceae</taxon>
        <taxon>Loktanella</taxon>
    </lineage>
</organism>
<proteinExistence type="predicted"/>
<keyword evidence="5" id="KW-1185">Reference proteome</keyword>
<dbReference type="InterPro" id="IPR016169">
    <property type="entry name" value="FAD-bd_PCMH_sub2"/>
</dbReference>
<evidence type="ECO:0000313" key="4">
    <source>
        <dbReference type="EMBL" id="SHF63890.1"/>
    </source>
</evidence>
<evidence type="ECO:0000259" key="3">
    <source>
        <dbReference type="PROSITE" id="PS51387"/>
    </source>
</evidence>
<dbReference type="GO" id="GO:0071949">
    <property type="term" value="F:FAD binding"/>
    <property type="evidence" value="ECO:0007669"/>
    <property type="project" value="InterPro"/>
</dbReference>
<dbReference type="RefSeq" id="WP_072858278.1">
    <property type="nucleotide sequence ID" value="NZ_FQUE01000009.1"/>
</dbReference>
<evidence type="ECO:0000256" key="2">
    <source>
        <dbReference type="ARBA" id="ARBA00022827"/>
    </source>
</evidence>
<dbReference type="AlphaFoldDB" id="A0A1M5DAH5"/>
<accession>A0A1M5DAH5</accession>
<dbReference type="Proteomes" id="UP000183987">
    <property type="component" value="Unassembled WGS sequence"/>
</dbReference>